<feature type="domain" description="Luciferase-like" evidence="3">
    <location>
        <begin position="1"/>
        <end position="281"/>
    </location>
</feature>
<reference evidence="4 5" key="1">
    <citation type="submission" date="2020-05" db="EMBL/GenBank/DDBJ databases">
        <title>Complete genome sequencing of Campylobacter and Arcobacter type strains.</title>
        <authorList>
            <person name="Miller W.G."/>
            <person name="Yee E."/>
        </authorList>
    </citation>
    <scope>NUCLEOTIDE SEQUENCE [LARGE SCALE GENOMIC DNA]</scope>
    <source>
        <strain evidence="4 5">LMG 25694</strain>
    </source>
</reference>
<dbReference type="GO" id="GO:0004497">
    <property type="term" value="F:monooxygenase activity"/>
    <property type="evidence" value="ECO:0007669"/>
    <property type="project" value="UniProtKB-KW"/>
</dbReference>
<dbReference type="PANTHER" id="PTHR30137">
    <property type="entry name" value="LUCIFERASE-LIKE MONOOXYGENASE"/>
    <property type="match status" value="1"/>
</dbReference>
<dbReference type="Pfam" id="PF00296">
    <property type="entry name" value="Bac_luciferase"/>
    <property type="match status" value="1"/>
</dbReference>
<dbReference type="SUPFAM" id="SSF51679">
    <property type="entry name" value="Bacterial luciferase-like"/>
    <property type="match status" value="1"/>
</dbReference>
<dbReference type="GO" id="GO:0005829">
    <property type="term" value="C:cytosol"/>
    <property type="evidence" value="ECO:0007669"/>
    <property type="project" value="TreeGrafter"/>
</dbReference>
<accession>A0AAE7BHV5</accession>
<gene>
    <name evidence="4" type="ORF">ADFLV_2169</name>
</gene>
<dbReference type="AlphaFoldDB" id="A0AAE7BHV5"/>
<dbReference type="InterPro" id="IPR011251">
    <property type="entry name" value="Luciferase-like_dom"/>
</dbReference>
<evidence type="ECO:0000256" key="1">
    <source>
        <dbReference type="ARBA" id="ARBA00023002"/>
    </source>
</evidence>
<keyword evidence="1" id="KW-0560">Oxidoreductase</keyword>
<organism evidence="4 5">
    <name type="scientific">Arcobacter defluvii</name>
    <dbReference type="NCBI Taxonomy" id="873191"/>
    <lineage>
        <taxon>Bacteria</taxon>
        <taxon>Pseudomonadati</taxon>
        <taxon>Campylobacterota</taxon>
        <taxon>Epsilonproteobacteria</taxon>
        <taxon>Campylobacterales</taxon>
        <taxon>Arcobacteraceae</taxon>
        <taxon>Arcobacter</taxon>
    </lineage>
</organism>
<dbReference type="Proteomes" id="UP000503313">
    <property type="component" value="Chromosome"/>
</dbReference>
<dbReference type="PANTHER" id="PTHR30137:SF8">
    <property type="entry name" value="BLR5498 PROTEIN"/>
    <property type="match status" value="1"/>
</dbReference>
<dbReference type="InterPro" id="IPR036661">
    <property type="entry name" value="Luciferase-like_sf"/>
</dbReference>
<keyword evidence="2" id="KW-0503">Monooxygenase</keyword>
<proteinExistence type="predicted"/>
<evidence type="ECO:0000313" key="5">
    <source>
        <dbReference type="Proteomes" id="UP000503313"/>
    </source>
</evidence>
<sequence>MKFGLLLLFEYEEDFQNSLKKQLELIKLYDDFIDTIWVTEHHYNPLRINSTPLMLLNHLATHTNKNLGVATLLLGLYDPVYISENISMLGNLTNRKLFIGIAKGGRSEVKNSHLNLNEKLARKNLIKKYKVVKPLLDNKTISFKKKEFFISPKVTNKIEFSVASLHDKLIKFAAQNDLPLMAGHKWSIKKIEDLIYTYQSFHKKNQKPKIILSRMFCPTNDKQNIISLIKKKMQKQKELVKKFNKNHETKILDETIFDESLIGSSKEIKEKIEFFKNLGIEEIILRPISEQINLKDIKATIEIKKEEIL</sequence>
<dbReference type="InterPro" id="IPR050766">
    <property type="entry name" value="Bact_Lucif_Oxidored"/>
</dbReference>
<dbReference type="GO" id="GO:0016705">
    <property type="term" value="F:oxidoreductase activity, acting on paired donors, with incorporation or reduction of molecular oxygen"/>
    <property type="evidence" value="ECO:0007669"/>
    <property type="project" value="InterPro"/>
</dbReference>
<dbReference type="KEGG" id="adz:ADFLV_2169"/>
<dbReference type="Gene3D" id="3.20.20.30">
    <property type="entry name" value="Luciferase-like domain"/>
    <property type="match status" value="1"/>
</dbReference>
<dbReference type="RefSeq" id="WP_129011215.1">
    <property type="nucleotide sequence ID" value="NZ_CP053835.1"/>
</dbReference>
<protein>
    <submittedName>
        <fullName evidence="4">Flavin-dependent oxidoreductase, luciferase family</fullName>
    </submittedName>
</protein>
<keyword evidence="5" id="KW-1185">Reference proteome</keyword>
<evidence type="ECO:0000259" key="3">
    <source>
        <dbReference type="Pfam" id="PF00296"/>
    </source>
</evidence>
<name>A0AAE7BHV5_9BACT</name>
<evidence type="ECO:0000256" key="2">
    <source>
        <dbReference type="ARBA" id="ARBA00023033"/>
    </source>
</evidence>
<evidence type="ECO:0000313" key="4">
    <source>
        <dbReference type="EMBL" id="QKF78179.1"/>
    </source>
</evidence>
<dbReference type="EMBL" id="CP053835">
    <property type="protein sequence ID" value="QKF78179.1"/>
    <property type="molecule type" value="Genomic_DNA"/>
</dbReference>